<dbReference type="SUPFAM" id="SSF81301">
    <property type="entry name" value="Nucleotidyltransferase"/>
    <property type="match status" value="1"/>
</dbReference>
<keyword evidence="2" id="KW-0810">Translation regulation</keyword>
<dbReference type="HAMAP" id="MF_01477">
    <property type="entry name" value="Iojap_RsfS"/>
    <property type="match status" value="1"/>
</dbReference>
<dbReference type="InterPro" id="IPR004394">
    <property type="entry name" value="Iojap/RsfS/C7orf30"/>
</dbReference>
<dbReference type="GO" id="GO:0043023">
    <property type="term" value="F:ribosomal large subunit binding"/>
    <property type="evidence" value="ECO:0007669"/>
    <property type="project" value="TreeGrafter"/>
</dbReference>
<comment type="subcellular location">
    <subcellularLocation>
        <location evidence="2">Cytoplasm</location>
    </subcellularLocation>
</comment>
<gene>
    <name evidence="2" type="primary">rsfS</name>
    <name evidence="3" type="ORF">WG68_01145</name>
</gene>
<dbReference type="GO" id="GO:0017148">
    <property type="term" value="P:negative regulation of translation"/>
    <property type="evidence" value="ECO:0007669"/>
    <property type="project" value="UniProtKB-UniRule"/>
</dbReference>
<dbReference type="PANTHER" id="PTHR21043:SF0">
    <property type="entry name" value="MITOCHONDRIAL ASSEMBLY OF RIBOSOMAL LARGE SUBUNIT PROTEIN 1"/>
    <property type="match status" value="1"/>
</dbReference>
<dbReference type="OrthoDB" id="9793681at2"/>
<dbReference type="PANTHER" id="PTHR21043">
    <property type="entry name" value="IOJAP SUPERFAMILY ORTHOLOG"/>
    <property type="match status" value="1"/>
</dbReference>
<dbReference type="GO" id="GO:0005737">
    <property type="term" value="C:cytoplasm"/>
    <property type="evidence" value="ECO:0007669"/>
    <property type="project" value="UniProtKB-SubCell"/>
</dbReference>
<dbReference type="EMBL" id="LAHO01000001">
    <property type="protein sequence ID" value="KKO47280.1"/>
    <property type="molecule type" value="Genomic_DNA"/>
</dbReference>
<dbReference type="AlphaFoldDB" id="A0A0M2VCF4"/>
<evidence type="ECO:0000256" key="2">
    <source>
        <dbReference type="HAMAP-Rule" id="MF_01477"/>
    </source>
</evidence>
<comment type="similarity">
    <text evidence="1 2">Belongs to the Iojap/RsfS family.</text>
</comment>
<dbReference type="GO" id="GO:0090071">
    <property type="term" value="P:negative regulation of ribosome biogenesis"/>
    <property type="evidence" value="ECO:0007669"/>
    <property type="project" value="UniProtKB-UniRule"/>
</dbReference>
<sequence length="106" mass="11650">MQTNELVAFVTDKIDDLKGRDIVTLDVRGKSSVTEFMVVCSGTSTRHAKSVAAYLAAECKKVGVQPLGIEGESSGEWVLLDLDSVVVHVMLDETRSFYQLEKLWSA</sequence>
<comment type="subunit">
    <text evidence="2">Interacts with ribosomal protein uL14 (rplN).</text>
</comment>
<evidence type="ECO:0000256" key="1">
    <source>
        <dbReference type="ARBA" id="ARBA00010574"/>
    </source>
</evidence>
<reference evidence="3 4" key="1">
    <citation type="submission" date="2015-03" db="EMBL/GenBank/DDBJ databases">
        <title>Draft genome sequences of two protease-producing strains of Arsukibacterium isolated from two cold and alkaline environments.</title>
        <authorList>
            <person name="Lylloff J.E."/>
            <person name="Skov L.B."/>
            <person name="Jepsen M."/>
            <person name="Hallin P.F."/>
            <person name="Sorensen S.J."/>
            <person name="Stougaard P."/>
            <person name="Glaring M.A."/>
        </authorList>
    </citation>
    <scope>NUCLEOTIDE SEQUENCE [LARGE SCALE GENOMIC DNA]</scope>
    <source>
        <strain evidence="3 4">GCM72</strain>
    </source>
</reference>
<comment type="function">
    <text evidence="2">Functions as a ribosomal silencing factor. Interacts with ribosomal protein uL14 (rplN), blocking formation of intersubunit bridge B8. Prevents association of the 30S and 50S ribosomal subunits and the formation of functional ribosomes, thus repressing translation.</text>
</comment>
<accession>A0A0M2VCF4</accession>
<keyword evidence="4" id="KW-1185">Reference proteome</keyword>
<dbReference type="Pfam" id="PF02410">
    <property type="entry name" value="RsfS"/>
    <property type="match status" value="1"/>
</dbReference>
<evidence type="ECO:0000313" key="3">
    <source>
        <dbReference type="EMBL" id="KKO47280.1"/>
    </source>
</evidence>
<dbReference type="GO" id="GO:0042256">
    <property type="term" value="P:cytosolic ribosome assembly"/>
    <property type="evidence" value="ECO:0007669"/>
    <property type="project" value="UniProtKB-UniRule"/>
</dbReference>
<comment type="caution">
    <text evidence="3">The sequence shown here is derived from an EMBL/GenBank/DDBJ whole genome shotgun (WGS) entry which is preliminary data.</text>
</comment>
<dbReference type="Gene3D" id="3.30.460.10">
    <property type="entry name" value="Beta Polymerase, domain 2"/>
    <property type="match status" value="1"/>
</dbReference>
<dbReference type="RefSeq" id="WP_046555808.1">
    <property type="nucleotide sequence ID" value="NZ_LAHO01000001.1"/>
</dbReference>
<dbReference type="InterPro" id="IPR043519">
    <property type="entry name" value="NT_sf"/>
</dbReference>
<dbReference type="STRING" id="336831.WG68_01145"/>
<name>A0A0M2VCF4_9GAMM</name>
<dbReference type="NCBIfam" id="TIGR00090">
    <property type="entry name" value="rsfS_iojap_ybeB"/>
    <property type="match status" value="1"/>
</dbReference>
<keyword evidence="2" id="KW-0963">Cytoplasm</keyword>
<evidence type="ECO:0000313" key="4">
    <source>
        <dbReference type="Proteomes" id="UP000034228"/>
    </source>
</evidence>
<organism evidence="3 4">
    <name type="scientific">Arsukibacterium ikkense</name>
    <dbReference type="NCBI Taxonomy" id="336831"/>
    <lineage>
        <taxon>Bacteria</taxon>
        <taxon>Pseudomonadati</taxon>
        <taxon>Pseudomonadota</taxon>
        <taxon>Gammaproteobacteria</taxon>
        <taxon>Chromatiales</taxon>
        <taxon>Chromatiaceae</taxon>
        <taxon>Arsukibacterium</taxon>
    </lineage>
</organism>
<dbReference type="Proteomes" id="UP000034228">
    <property type="component" value="Unassembled WGS sequence"/>
</dbReference>
<keyword evidence="2" id="KW-0678">Repressor</keyword>
<protein>
    <recommendedName>
        <fullName evidence="2">Ribosomal silencing factor RsfS</fullName>
    </recommendedName>
</protein>
<proteinExistence type="inferred from homology"/>
<dbReference type="PATRIC" id="fig|336831.14.peg.2440"/>